<dbReference type="EMBL" id="CP129968">
    <property type="protein sequence ID" value="WKK82340.2"/>
    <property type="molecule type" value="Genomic_DNA"/>
</dbReference>
<name>A0AA49JCZ3_9BACT</name>
<dbReference type="KEGG" id="marp:QYS47_09725"/>
<sequence length="153" mass="18067">MNYDVKTVEEYLNAIPKDRRPYVEKLRDIIKENLPEGFKEEISYGMIGFVVPHDIYPNGYHVNPELPLPFINIASQKNFIALYHSGIYTSPELMEWFKKEYSERITTKLDMGKSCIRFKNPKKIPFDLIADLATKMTVKDWISLYEQKRNKIN</sequence>
<organism evidence="2">
    <name type="scientific">Marivirga arenosa</name>
    <dbReference type="NCBI Taxonomy" id="3059076"/>
    <lineage>
        <taxon>Bacteria</taxon>
        <taxon>Pseudomonadati</taxon>
        <taxon>Bacteroidota</taxon>
        <taxon>Cytophagia</taxon>
        <taxon>Cytophagales</taxon>
        <taxon>Marivirgaceae</taxon>
        <taxon>Marivirga</taxon>
    </lineage>
</organism>
<dbReference type="Proteomes" id="UP001232019">
    <property type="component" value="Chromosome"/>
</dbReference>
<dbReference type="AlphaFoldDB" id="A0AA49JCZ3"/>
<evidence type="ECO:0000313" key="2">
    <source>
        <dbReference type="EMBL" id="WKK82340.2"/>
    </source>
</evidence>
<reference evidence="2" key="1">
    <citation type="submission" date="2023-08" db="EMBL/GenBank/DDBJ databases">
        <title>Comparative genomics and taxonomic characterization of three novel marine species of genus Marivirga.</title>
        <authorList>
            <person name="Muhammad N."/>
            <person name="Kim S.-G."/>
        </authorList>
    </citation>
    <scope>NUCLEOTIDE SEQUENCE</scope>
    <source>
        <strain evidence="2">BKB1-2</strain>
    </source>
</reference>
<feature type="domain" description="YdhG-like" evidence="1">
    <location>
        <begin position="19"/>
        <end position="134"/>
    </location>
</feature>
<dbReference type="Pfam" id="PF08818">
    <property type="entry name" value="DUF1801"/>
    <property type="match status" value="1"/>
</dbReference>
<accession>A0AA49JCZ3</accession>
<proteinExistence type="predicted"/>
<gene>
    <name evidence="2" type="ORF">QYS47_09725</name>
</gene>
<dbReference type="Gene3D" id="3.90.1150.200">
    <property type="match status" value="1"/>
</dbReference>
<dbReference type="SUPFAM" id="SSF159888">
    <property type="entry name" value="YdhG-like"/>
    <property type="match status" value="1"/>
</dbReference>
<dbReference type="InterPro" id="IPR014922">
    <property type="entry name" value="YdhG-like"/>
</dbReference>
<protein>
    <submittedName>
        <fullName evidence="2">DUF1801 domain-containing protein</fullName>
    </submittedName>
</protein>
<dbReference type="RefSeq" id="WP_322347735.1">
    <property type="nucleotide sequence ID" value="NZ_CP129968.2"/>
</dbReference>
<evidence type="ECO:0000259" key="1">
    <source>
        <dbReference type="Pfam" id="PF08818"/>
    </source>
</evidence>